<dbReference type="Pfam" id="PF14280">
    <property type="entry name" value="DUF4365"/>
    <property type="match status" value="1"/>
</dbReference>
<keyword evidence="1" id="KW-0802">TPR repeat</keyword>
<dbReference type="InterPro" id="IPR011990">
    <property type="entry name" value="TPR-like_helical_dom_sf"/>
</dbReference>
<dbReference type="AlphaFoldDB" id="A0A9W6LIT6"/>
<keyword evidence="4" id="KW-1185">Reference proteome</keyword>
<evidence type="ECO:0000259" key="2">
    <source>
        <dbReference type="Pfam" id="PF14280"/>
    </source>
</evidence>
<dbReference type="InterPro" id="IPR019734">
    <property type="entry name" value="TPR_rpt"/>
</dbReference>
<feature type="domain" description="DUF4365" evidence="2">
    <location>
        <begin position="14"/>
        <end position="142"/>
    </location>
</feature>
<sequence>MNKMPRRPREHVLETESELAFRKLIPATWVVREVLSDYGVDKEVEIFEDGQATGITFKVQLKGTDADFGDKSPFVRVKSSTLSYWLKLDSPVLIVLYCAKNDRVHARWAHSYDPHPRKFPKVSSTFKFSPKDRLSSKSHIRIESELAYVRAFRARSINGRVPVRLVSRSITGVDTERLNFHLISIIRNCDGVLSTDSNEDGTSIEVEVLKNEIAVTFPADIASMTIHDIRNQYSGEEAPRILAADILLVISAIFARLGLASQTIEVLRYVPTSSPLLKESELGCKLAEALIFADRLPDALPLIEVTSESPVDEIRDYATRLLGLIAMHRSVVDLNMDQHARILFLLERLAVIEEQLGNLRKAGRTWYIIAQKHRAARDYERARDSFTRALETDRTYELRGYIFRERGAAFYELDELSSAEADYRRAIDVGGVPEAQFLLALVLIEMGKYEEASNLSHMLSSDLPEYYAIGAKVFPLVAETLYLTVQISTQMRKPVPDELLNRIEVSDVSSAEIIDAMQSWDAFDPRLWVKLSNVEDDLNLSFKYLLVAAWICQSNAQLWIYAICAAFVNEEGDITPLDVWKKARLFCPNIVSVAEQLMPGMPETLRQEVQTLVFSRSLDPLPHPPRVVRIIGDEDEYLELDAEIAYEILRPGGMSTG</sequence>
<dbReference type="RefSeq" id="WP_270117411.1">
    <property type="nucleotide sequence ID" value="NZ_BAAAOL010000001.1"/>
</dbReference>
<dbReference type="Proteomes" id="UP001144313">
    <property type="component" value="Unassembled WGS sequence"/>
</dbReference>
<evidence type="ECO:0000313" key="3">
    <source>
        <dbReference type="EMBL" id="GLI44745.1"/>
    </source>
</evidence>
<evidence type="ECO:0000256" key="1">
    <source>
        <dbReference type="PROSITE-ProRule" id="PRU00339"/>
    </source>
</evidence>
<dbReference type="SMART" id="SM00028">
    <property type="entry name" value="TPR"/>
    <property type="match status" value="2"/>
</dbReference>
<dbReference type="PROSITE" id="PS50005">
    <property type="entry name" value="TPR"/>
    <property type="match status" value="1"/>
</dbReference>
<dbReference type="SUPFAM" id="SSF48452">
    <property type="entry name" value="TPR-like"/>
    <property type="match status" value="1"/>
</dbReference>
<feature type="repeat" description="TPR" evidence="1">
    <location>
        <begin position="363"/>
        <end position="396"/>
    </location>
</feature>
<dbReference type="InterPro" id="IPR025375">
    <property type="entry name" value="DUF4365"/>
</dbReference>
<name>A0A9W6LIT6_9ACTN</name>
<dbReference type="EMBL" id="BSDT01000001">
    <property type="protein sequence ID" value="GLI44745.1"/>
    <property type="molecule type" value="Genomic_DNA"/>
</dbReference>
<protein>
    <recommendedName>
        <fullName evidence="2">DUF4365 domain-containing protein</fullName>
    </recommendedName>
</protein>
<organism evidence="3 4">
    <name type="scientific">Glycomyces algeriensis</name>
    <dbReference type="NCBI Taxonomy" id="256037"/>
    <lineage>
        <taxon>Bacteria</taxon>
        <taxon>Bacillati</taxon>
        <taxon>Actinomycetota</taxon>
        <taxon>Actinomycetes</taxon>
        <taxon>Glycomycetales</taxon>
        <taxon>Glycomycetaceae</taxon>
        <taxon>Glycomyces</taxon>
    </lineage>
</organism>
<reference evidence="3" key="1">
    <citation type="submission" date="2022-12" db="EMBL/GenBank/DDBJ databases">
        <title>Reference genome sequencing for broad-spectrum identification of bacterial and archaeal isolates by mass spectrometry.</title>
        <authorList>
            <person name="Sekiguchi Y."/>
            <person name="Tourlousse D.M."/>
        </authorList>
    </citation>
    <scope>NUCLEOTIDE SEQUENCE</scope>
    <source>
        <strain evidence="3">LLR39Z86</strain>
    </source>
</reference>
<accession>A0A9W6LIT6</accession>
<comment type="caution">
    <text evidence="3">The sequence shown here is derived from an EMBL/GenBank/DDBJ whole genome shotgun (WGS) entry which is preliminary data.</text>
</comment>
<dbReference type="Gene3D" id="1.25.40.10">
    <property type="entry name" value="Tetratricopeptide repeat domain"/>
    <property type="match status" value="1"/>
</dbReference>
<proteinExistence type="predicted"/>
<gene>
    <name evidence="3" type="ORF">GALLR39Z86_45950</name>
</gene>
<evidence type="ECO:0000313" key="4">
    <source>
        <dbReference type="Proteomes" id="UP001144313"/>
    </source>
</evidence>